<dbReference type="KEGG" id="lcre:Pla8534_22990"/>
<accession>A0A518DRN7</accession>
<reference evidence="2 3" key="1">
    <citation type="submission" date="2019-02" db="EMBL/GenBank/DDBJ databases">
        <title>Deep-cultivation of Planctomycetes and their phenomic and genomic characterization uncovers novel biology.</title>
        <authorList>
            <person name="Wiegand S."/>
            <person name="Jogler M."/>
            <person name="Boedeker C."/>
            <person name="Pinto D."/>
            <person name="Vollmers J."/>
            <person name="Rivas-Marin E."/>
            <person name="Kohn T."/>
            <person name="Peeters S.H."/>
            <person name="Heuer A."/>
            <person name="Rast P."/>
            <person name="Oberbeckmann S."/>
            <person name="Bunk B."/>
            <person name="Jeske O."/>
            <person name="Meyerdierks A."/>
            <person name="Storesund J.E."/>
            <person name="Kallscheuer N."/>
            <person name="Luecker S."/>
            <person name="Lage O.M."/>
            <person name="Pohl T."/>
            <person name="Merkel B.J."/>
            <person name="Hornburger P."/>
            <person name="Mueller R.-W."/>
            <person name="Bruemmer F."/>
            <person name="Labrenz M."/>
            <person name="Spormann A.M."/>
            <person name="Op den Camp H."/>
            <person name="Overmann J."/>
            <person name="Amann R."/>
            <person name="Jetten M.S.M."/>
            <person name="Mascher T."/>
            <person name="Medema M.H."/>
            <person name="Devos D.P."/>
            <person name="Kaster A.-K."/>
            <person name="Ovreas L."/>
            <person name="Rohde M."/>
            <person name="Galperin M.Y."/>
            <person name="Jogler C."/>
        </authorList>
    </citation>
    <scope>NUCLEOTIDE SEQUENCE [LARGE SCALE GENOMIC DNA]</scope>
    <source>
        <strain evidence="2 3">Pla85_3_4</strain>
    </source>
</reference>
<gene>
    <name evidence="2" type="ORF">Pla8534_22990</name>
</gene>
<feature type="compositionally biased region" description="Basic and acidic residues" evidence="1">
    <location>
        <begin position="303"/>
        <end position="328"/>
    </location>
</feature>
<evidence type="ECO:0000313" key="3">
    <source>
        <dbReference type="Proteomes" id="UP000317648"/>
    </source>
</evidence>
<evidence type="ECO:0000256" key="1">
    <source>
        <dbReference type="SAM" id="MobiDB-lite"/>
    </source>
</evidence>
<feature type="region of interest" description="Disordered" evidence="1">
    <location>
        <begin position="303"/>
        <end position="337"/>
    </location>
</feature>
<evidence type="ECO:0000313" key="2">
    <source>
        <dbReference type="EMBL" id="QDU94508.1"/>
    </source>
</evidence>
<organism evidence="2 3">
    <name type="scientific">Lignipirellula cremea</name>
    <dbReference type="NCBI Taxonomy" id="2528010"/>
    <lineage>
        <taxon>Bacteria</taxon>
        <taxon>Pseudomonadati</taxon>
        <taxon>Planctomycetota</taxon>
        <taxon>Planctomycetia</taxon>
        <taxon>Pirellulales</taxon>
        <taxon>Pirellulaceae</taxon>
        <taxon>Lignipirellula</taxon>
    </lineage>
</organism>
<proteinExistence type="predicted"/>
<dbReference type="AlphaFoldDB" id="A0A518DRN7"/>
<keyword evidence="3" id="KW-1185">Reference proteome</keyword>
<dbReference type="RefSeq" id="WP_145052972.1">
    <property type="nucleotide sequence ID" value="NZ_CP036433.1"/>
</dbReference>
<protein>
    <submittedName>
        <fullName evidence="2">Uncharacterized protein</fullName>
    </submittedName>
</protein>
<dbReference type="Proteomes" id="UP000317648">
    <property type="component" value="Chromosome"/>
</dbReference>
<dbReference type="EMBL" id="CP036433">
    <property type="protein sequence ID" value="QDU94508.1"/>
    <property type="molecule type" value="Genomic_DNA"/>
</dbReference>
<name>A0A518DRN7_9BACT</name>
<sequence>MLQAANQTDADHYEQIIGWLNAENDEDLKEIAENLEKDIRTFPAVVDQEIEAIKKGADSVDVDVVAFTNRLARDGKYHVLPASATEFEESSFENPDFKLPIYHANPLSHRDVFYAALVAVGRRFDPSDHDFLLVTKSHGGDQLAMTPRIVVDASKSSREKYLALVRAKTGKATEGATTPLPKVHVKVGLRADYQGELGVGGGRLGVTKAQYIETLRKVGDEMGMQFPLFFIESCKSQLDGVLLDRLRTPEANIGRLYTSDRQGLEYKTLDYAEVFRRAVAADSFADAVHQTLFAKYEAQQAQHEEEGPGFRDDCSPLDKENFLDKEDLLGAGNDNRS</sequence>